<reference evidence="3" key="1">
    <citation type="journal article" date="2015" name="Proc. Natl. Acad. Sci. U.S.A.">
        <title>Genome sequencing of adzuki bean (Vigna angularis) provides insight into high starch and low fat accumulation and domestication.</title>
        <authorList>
            <person name="Yang K."/>
            <person name="Tian Z."/>
            <person name="Chen C."/>
            <person name="Luo L."/>
            <person name="Zhao B."/>
            <person name="Wang Z."/>
            <person name="Yu L."/>
            <person name="Li Y."/>
            <person name="Sun Y."/>
            <person name="Li W."/>
            <person name="Chen Y."/>
            <person name="Li Y."/>
            <person name="Zhang Y."/>
            <person name="Ai D."/>
            <person name="Zhao J."/>
            <person name="Shang C."/>
            <person name="Ma Y."/>
            <person name="Wu B."/>
            <person name="Wang M."/>
            <person name="Gao L."/>
            <person name="Sun D."/>
            <person name="Zhang P."/>
            <person name="Guo F."/>
            <person name="Wang W."/>
            <person name="Li Y."/>
            <person name="Wang J."/>
            <person name="Varshney R.K."/>
            <person name="Wang J."/>
            <person name="Ling H.Q."/>
            <person name="Wan P."/>
        </authorList>
    </citation>
    <scope>NUCLEOTIDE SEQUENCE</scope>
    <source>
        <strain evidence="3">cv. Jingnong 6</strain>
    </source>
</reference>
<dbReference type="Gramene" id="KOM57889">
    <property type="protein sequence ID" value="KOM57889"/>
    <property type="gene ID" value="LR48_Vigan11g092200"/>
</dbReference>
<dbReference type="AlphaFoldDB" id="A0A0L9VSZ8"/>
<proteinExistence type="predicted"/>
<organism evidence="2 3">
    <name type="scientific">Phaseolus angularis</name>
    <name type="common">Azuki bean</name>
    <name type="synonym">Vigna angularis</name>
    <dbReference type="NCBI Taxonomy" id="3914"/>
    <lineage>
        <taxon>Eukaryota</taxon>
        <taxon>Viridiplantae</taxon>
        <taxon>Streptophyta</taxon>
        <taxon>Embryophyta</taxon>
        <taxon>Tracheophyta</taxon>
        <taxon>Spermatophyta</taxon>
        <taxon>Magnoliopsida</taxon>
        <taxon>eudicotyledons</taxon>
        <taxon>Gunneridae</taxon>
        <taxon>Pentapetalae</taxon>
        <taxon>rosids</taxon>
        <taxon>fabids</taxon>
        <taxon>Fabales</taxon>
        <taxon>Fabaceae</taxon>
        <taxon>Papilionoideae</taxon>
        <taxon>50 kb inversion clade</taxon>
        <taxon>NPAAA clade</taxon>
        <taxon>indigoferoid/millettioid clade</taxon>
        <taxon>Phaseoleae</taxon>
        <taxon>Vigna</taxon>
    </lineage>
</organism>
<feature type="region of interest" description="Disordered" evidence="1">
    <location>
        <begin position="18"/>
        <end position="37"/>
    </location>
</feature>
<dbReference type="Proteomes" id="UP000053144">
    <property type="component" value="Chromosome 11"/>
</dbReference>
<protein>
    <submittedName>
        <fullName evidence="2">Uncharacterized protein</fullName>
    </submittedName>
</protein>
<gene>
    <name evidence="2" type="ORF">LR48_Vigan11g092200</name>
</gene>
<accession>A0A0L9VSZ8</accession>
<name>A0A0L9VSZ8_PHAAN</name>
<sequence length="85" mass="9463">MSPDELQTMLDMASSFEGDNQFLRGGPPNSFNPRSMPPNVTPDMFKVASDMISAEVVEKCGVPHWEGLKCCTVKQKIYQKLKQGL</sequence>
<evidence type="ECO:0000313" key="2">
    <source>
        <dbReference type="EMBL" id="KOM57889.1"/>
    </source>
</evidence>
<dbReference type="EMBL" id="CM003381">
    <property type="protein sequence ID" value="KOM57889.1"/>
    <property type="molecule type" value="Genomic_DNA"/>
</dbReference>
<evidence type="ECO:0000313" key="3">
    <source>
        <dbReference type="Proteomes" id="UP000053144"/>
    </source>
</evidence>
<evidence type="ECO:0000256" key="1">
    <source>
        <dbReference type="SAM" id="MobiDB-lite"/>
    </source>
</evidence>